<evidence type="ECO:0000259" key="15">
    <source>
        <dbReference type="Pfam" id="PF07715"/>
    </source>
</evidence>
<evidence type="ECO:0000256" key="8">
    <source>
        <dbReference type="ARBA" id="ARBA00023170"/>
    </source>
</evidence>
<dbReference type="Proteomes" id="UP001163328">
    <property type="component" value="Chromosome"/>
</dbReference>
<evidence type="ECO:0000256" key="2">
    <source>
        <dbReference type="ARBA" id="ARBA00022448"/>
    </source>
</evidence>
<evidence type="ECO:0000256" key="1">
    <source>
        <dbReference type="ARBA" id="ARBA00004571"/>
    </source>
</evidence>
<dbReference type="Gene3D" id="2.40.170.20">
    <property type="entry name" value="TonB-dependent receptor, beta-barrel domain"/>
    <property type="match status" value="1"/>
</dbReference>
<comment type="similarity">
    <text evidence="10 11">Belongs to the TonB-dependent receptor family.</text>
</comment>
<keyword evidence="9 10" id="KW-0998">Cell outer membrane</keyword>
<dbReference type="PROSITE" id="PS52016">
    <property type="entry name" value="TONB_DEPENDENT_REC_3"/>
    <property type="match status" value="1"/>
</dbReference>
<evidence type="ECO:0000313" key="17">
    <source>
        <dbReference type="Proteomes" id="UP001163328"/>
    </source>
</evidence>
<evidence type="ECO:0000256" key="7">
    <source>
        <dbReference type="ARBA" id="ARBA00023136"/>
    </source>
</evidence>
<dbReference type="InterPro" id="IPR036942">
    <property type="entry name" value="Beta-barrel_TonB_sf"/>
</dbReference>
<dbReference type="PANTHER" id="PTHR30069:SF29">
    <property type="entry name" value="HEMOGLOBIN AND HEMOGLOBIN-HAPTOGLOBIN-BINDING PROTEIN 1-RELATED"/>
    <property type="match status" value="1"/>
</dbReference>
<dbReference type="InterPro" id="IPR012910">
    <property type="entry name" value="Plug_dom"/>
</dbReference>
<dbReference type="Pfam" id="PF13715">
    <property type="entry name" value="CarbopepD_reg_2"/>
    <property type="match status" value="1"/>
</dbReference>
<dbReference type="InterPro" id="IPR008969">
    <property type="entry name" value="CarboxyPept-like_regulatory"/>
</dbReference>
<evidence type="ECO:0000256" key="12">
    <source>
        <dbReference type="SAM" id="MobiDB-lite"/>
    </source>
</evidence>
<dbReference type="Gene3D" id="2.170.130.10">
    <property type="entry name" value="TonB-dependent receptor, plug domain"/>
    <property type="match status" value="1"/>
</dbReference>
<organism evidence="16 17">
    <name type="scientific">Flavobacterium agricola</name>
    <dbReference type="NCBI Taxonomy" id="2870839"/>
    <lineage>
        <taxon>Bacteria</taxon>
        <taxon>Pseudomonadati</taxon>
        <taxon>Bacteroidota</taxon>
        <taxon>Flavobacteriia</taxon>
        <taxon>Flavobacteriales</taxon>
        <taxon>Flavobacteriaceae</taxon>
        <taxon>Flavobacterium</taxon>
    </lineage>
</organism>
<dbReference type="PANTHER" id="PTHR30069">
    <property type="entry name" value="TONB-DEPENDENT OUTER MEMBRANE RECEPTOR"/>
    <property type="match status" value="1"/>
</dbReference>
<protein>
    <submittedName>
        <fullName evidence="16">SusC/RagA family TonB-linked outer membrane protein</fullName>
    </submittedName>
</protein>
<evidence type="ECO:0000313" key="16">
    <source>
        <dbReference type="EMBL" id="UYW01389.1"/>
    </source>
</evidence>
<gene>
    <name evidence="16" type="ORF">K5I29_00040</name>
</gene>
<dbReference type="Gene3D" id="2.60.40.1120">
    <property type="entry name" value="Carboxypeptidase-like, regulatory domain"/>
    <property type="match status" value="1"/>
</dbReference>
<dbReference type="NCBIfam" id="TIGR04056">
    <property type="entry name" value="OMP_RagA_SusC"/>
    <property type="match status" value="1"/>
</dbReference>
<keyword evidence="4 10" id="KW-0812">Transmembrane</keyword>
<dbReference type="NCBIfam" id="TIGR04057">
    <property type="entry name" value="SusC_RagA_signa"/>
    <property type="match status" value="1"/>
</dbReference>
<dbReference type="SUPFAM" id="SSF56935">
    <property type="entry name" value="Porins"/>
    <property type="match status" value="1"/>
</dbReference>
<accession>A0ABY6M148</accession>
<dbReference type="InterPro" id="IPR023997">
    <property type="entry name" value="TonB-dep_OMP_SusC/RagA_CS"/>
</dbReference>
<dbReference type="SUPFAM" id="SSF49464">
    <property type="entry name" value="Carboxypeptidase regulatory domain-like"/>
    <property type="match status" value="1"/>
</dbReference>
<feature type="domain" description="TonB-dependent receptor-like beta-barrel" evidence="14">
    <location>
        <begin position="445"/>
        <end position="991"/>
    </location>
</feature>
<dbReference type="Pfam" id="PF07715">
    <property type="entry name" value="Plug"/>
    <property type="match status" value="1"/>
</dbReference>
<reference evidence="16" key="1">
    <citation type="submission" date="2021-08" db="EMBL/GenBank/DDBJ databases">
        <title>Flavobacterium sp. strain CC-SYL302.</title>
        <authorList>
            <person name="Lin S.-Y."/>
            <person name="Lee T.-H."/>
            <person name="Young C.-C."/>
        </authorList>
    </citation>
    <scope>NUCLEOTIDE SEQUENCE</scope>
    <source>
        <strain evidence="16">CC-SYL302</strain>
    </source>
</reference>
<evidence type="ECO:0000256" key="5">
    <source>
        <dbReference type="ARBA" id="ARBA00022729"/>
    </source>
</evidence>
<keyword evidence="5 13" id="KW-0732">Signal</keyword>
<sequence length="1035" mass="114377">MNRFIKNLTFVTTLYSSIAFAQVSGVVTDESGFPLPGVSVLIKGTQNGTQSNIDGKFEIDAKDGQVLVFSFIGMESKELPATTAPMQITLDDSTRTLDEVVVTALGIKREKKALGYSQQQISGEELNSSGQTNVLTGLSGNIAGVQVTAPSSMGGSNRITIRGINSITGNNKPLIVVDGIPFDNSNFNSSDTQRGAGGRDYGDTSADINPEDIESVTVLKGGAAAALYGSRAQNGVIMYTTKSAKKGKSEVSFKTGVDLETVYIMPKLQREYGGGYGLDQQVINGQTYNLAQYSVDESWGPKYDPNLMYLAWDAFDPNFPDQYMKERAWVAPKNDVKSFFNTGVTTTNSAALSHATDKSNIRLSYTNQLTNGIVPNSNLSKNMLSLNGGAKITEKLKFDAMISYTDTKGFNRPEQGYGDNSLAQKFYQWGQRQLDYGALKSYINPDGSQRTWNRTAWDDATPAYSDNPYWVINKNTSSDRRHRVYGNVKLQYDFNENFFAVANLYGDHYDFKIGNRVAVGSQAMSSYDETKYLRSEFNYELRLHFNKNFGDFSVNAFAGVNKRRNTGSSLRGFTSGGLIIPDFYNLSNSVNPSRSEKSETVQTINSMYGMASFGYKGYLFLEGTVRKDYFSTVNKAGVYPSISGSFIFSQLMTDQDWLSFGKVRASWAQVSNGADPYSLLNYYNIGTPFQGIPTYGQSATANYPDLKPETKTSKELGLEMKFFNNRFGFDVAYYQDRTKDLITPLQITGATGFQYKYFNIGEMENKGLEATVFVNPVRTENFNWDITWNFSKNNNKLLSLEGQAETYTIASAPFRASLVAQVGQPYGQIFGTDYTYDDNGNRIVENGLYKPTSTVKALGSVIPDYNMGIRNTFTYKNITLSALVDIQKGGHYFSTSHMWGMYSGMLEGSAANGIRENGIILPGVTADGQPNTVVTSGYDYSQNHYNNVDAQNVFDASYIKLREVTLGYSFPAKYFNNKISALRISAYARNLFAWGLDWKGMDPENTSYGSGNIQGLEGGSLPSVRSFGANLEIKL</sequence>
<evidence type="ECO:0000256" key="9">
    <source>
        <dbReference type="ARBA" id="ARBA00023237"/>
    </source>
</evidence>
<keyword evidence="6 11" id="KW-0798">TonB box</keyword>
<dbReference type="InterPro" id="IPR039426">
    <property type="entry name" value="TonB-dep_rcpt-like"/>
</dbReference>
<evidence type="ECO:0000256" key="10">
    <source>
        <dbReference type="PROSITE-ProRule" id="PRU01360"/>
    </source>
</evidence>
<feature type="signal peptide" evidence="13">
    <location>
        <begin position="1"/>
        <end position="21"/>
    </location>
</feature>
<evidence type="ECO:0000256" key="3">
    <source>
        <dbReference type="ARBA" id="ARBA00022452"/>
    </source>
</evidence>
<keyword evidence="17" id="KW-1185">Reference proteome</keyword>
<dbReference type="RefSeq" id="WP_264433857.1">
    <property type="nucleotide sequence ID" value="NZ_CP081495.1"/>
</dbReference>
<feature type="chain" id="PRO_5046604698" evidence="13">
    <location>
        <begin position="22"/>
        <end position="1035"/>
    </location>
</feature>
<evidence type="ECO:0000256" key="13">
    <source>
        <dbReference type="SAM" id="SignalP"/>
    </source>
</evidence>
<evidence type="ECO:0000259" key="14">
    <source>
        <dbReference type="Pfam" id="PF00593"/>
    </source>
</evidence>
<evidence type="ECO:0000256" key="11">
    <source>
        <dbReference type="RuleBase" id="RU003357"/>
    </source>
</evidence>
<feature type="domain" description="TonB-dependent receptor plug" evidence="15">
    <location>
        <begin position="112"/>
        <end position="236"/>
    </location>
</feature>
<dbReference type="EMBL" id="CP081495">
    <property type="protein sequence ID" value="UYW01389.1"/>
    <property type="molecule type" value="Genomic_DNA"/>
</dbReference>
<keyword evidence="7 10" id="KW-0472">Membrane</keyword>
<keyword evidence="2 10" id="KW-0813">Transport</keyword>
<evidence type="ECO:0000256" key="6">
    <source>
        <dbReference type="ARBA" id="ARBA00023077"/>
    </source>
</evidence>
<dbReference type="InterPro" id="IPR023996">
    <property type="entry name" value="TonB-dep_OMP_SusC/RagA"/>
</dbReference>
<name>A0ABY6M148_9FLAO</name>
<dbReference type="Pfam" id="PF00593">
    <property type="entry name" value="TonB_dep_Rec_b-barrel"/>
    <property type="match status" value="1"/>
</dbReference>
<dbReference type="InterPro" id="IPR037066">
    <property type="entry name" value="Plug_dom_sf"/>
</dbReference>
<comment type="subcellular location">
    <subcellularLocation>
        <location evidence="1 10">Cell outer membrane</location>
        <topology evidence="1 10">Multi-pass membrane protein</topology>
    </subcellularLocation>
</comment>
<evidence type="ECO:0000256" key="4">
    <source>
        <dbReference type="ARBA" id="ARBA00022692"/>
    </source>
</evidence>
<proteinExistence type="inferred from homology"/>
<feature type="region of interest" description="Disordered" evidence="12">
    <location>
        <begin position="187"/>
        <end position="208"/>
    </location>
</feature>
<dbReference type="InterPro" id="IPR000531">
    <property type="entry name" value="Beta-barrel_TonB"/>
</dbReference>
<keyword evidence="8" id="KW-0675">Receptor</keyword>
<keyword evidence="3 10" id="KW-1134">Transmembrane beta strand</keyword>